<evidence type="ECO:0000313" key="2">
    <source>
        <dbReference type="Proteomes" id="UP000503447"/>
    </source>
</evidence>
<keyword evidence="2" id="KW-1185">Reference proteome</keyword>
<dbReference type="EMBL" id="CP053452">
    <property type="protein sequence ID" value="QJW94760.1"/>
    <property type="molecule type" value="Genomic_DNA"/>
</dbReference>
<name>A0A6M5YN18_9BACT</name>
<gene>
    <name evidence="1" type="ORF">FTUN_2283</name>
</gene>
<accession>A0A6M5YN18</accession>
<reference evidence="2" key="1">
    <citation type="submission" date="2020-05" db="EMBL/GenBank/DDBJ databases">
        <title>Frigoriglobus tundricola gen. nov., sp. nov., a psychrotolerant cellulolytic planctomycete of the family Gemmataceae with two divergent copies of 16S rRNA gene.</title>
        <authorList>
            <person name="Kulichevskaya I.S."/>
            <person name="Ivanova A.A."/>
            <person name="Naumoff D.G."/>
            <person name="Beletsky A.V."/>
            <person name="Rijpstra W.I.C."/>
            <person name="Sinninghe Damste J.S."/>
            <person name="Mardanov A.V."/>
            <person name="Ravin N.V."/>
            <person name="Dedysh S.N."/>
        </authorList>
    </citation>
    <scope>NUCLEOTIDE SEQUENCE [LARGE SCALE GENOMIC DNA]</scope>
    <source>
        <strain evidence="2">PL17</strain>
    </source>
</reference>
<evidence type="ECO:0000313" key="1">
    <source>
        <dbReference type="EMBL" id="QJW94760.1"/>
    </source>
</evidence>
<proteinExistence type="predicted"/>
<organism evidence="1 2">
    <name type="scientific">Frigoriglobus tundricola</name>
    <dbReference type="NCBI Taxonomy" id="2774151"/>
    <lineage>
        <taxon>Bacteria</taxon>
        <taxon>Pseudomonadati</taxon>
        <taxon>Planctomycetota</taxon>
        <taxon>Planctomycetia</taxon>
        <taxon>Gemmatales</taxon>
        <taxon>Gemmataceae</taxon>
        <taxon>Frigoriglobus</taxon>
    </lineage>
</organism>
<dbReference type="AlphaFoldDB" id="A0A6M5YN18"/>
<dbReference type="KEGG" id="ftj:FTUN_2283"/>
<dbReference type="Proteomes" id="UP000503447">
    <property type="component" value="Chromosome"/>
</dbReference>
<sequence>MAILRTADTGIRLGVHRLVSQPARVIGLSRSVPAGADAGTGYEVAAKGGPYFLQLSDE</sequence>
<protein>
    <submittedName>
        <fullName evidence="1">Uncharacterized protein</fullName>
    </submittedName>
</protein>